<gene>
    <name evidence="1" type="ORF">SAMN05443638_12137</name>
</gene>
<keyword evidence="2" id="KW-1185">Reference proteome</keyword>
<dbReference type="RefSeq" id="WP_072896891.1">
    <property type="nucleotide sequence ID" value="NZ_FQVM01000021.1"/>
</dbReference>
<dbReference type="EMBL" id="FQVM01000021">
    <property type="protein sequence ID" value="SHE97596.1"/>
    <property type="molecule type" value="Genomic_DNA"/>
</dbReference>
<evidence type="ECO:0000313" key="1">
    <source>
        <dbReference type="EMBL" id="SHE97596.1"/>
    </source>
</evidence>
<proteinExistence type="predicted"/>
<organism evidence="1 2">
    <name type="scientific">Clostridium fallax</name>
    <dbReference type="NCBI Taxonomy" id="1533"/>
    <lineage>
        <taxon>Bacteria</taxon>
        <taxon>Bacillati</taxon>
        <taxon>Bacillota</taxon>
        <taxon>Clostridia</taxon>
        <taxon>Eubacteriales</taxon>
        <taxon>Clostridiaceae</taxon>
        <taxon>Clostridium</taxon>
    </lineage>
</organism>
<dbReference type="AlphaFoldDB" id="A0A1M4XW83"/>
<reference evidence="1 2" key="1">
    <citation type="submission" date="2016-11" db="EMBL/GenBank/DDBJ databases">
        <authorList>
            <person name="Jaros S."/>
            <person name="Januszkiewicz K."/>
            <person name="Wedrychowicz H."/>
        </authorList>
    </citation>
    <scope>NUCLEOTIDE SEQUENCE [LARGE SCALE GENOMIC DNA]</scope>
    <source>
        <strain evidence="1 2">DSM 2631</strain>
    </source>
</reference>
<dbReference type="STRING" id="1533.SAMN05443638_12137"/>
<protein>
    <submittedName>
        <fullName evidence="1">CRISPR-associated protein Csh1</fullName>
    </submittedName>
</protein>
<dbReference type="OrthoDB" id="1397020at2"/>
<accession>A0A1M4XW83</accession>
<evidence type="ECO:0000313" key="2">
    <source>
        <dbReference type="Proteomes" id="UP000184035"/>
    </source>
</evidence>
<sequence>MLKDVIYTFEPKYKMIGEKFITDNYDLGIGSYILLKKDGTYEEPIEITKDFDKSNSNYRKLCNLDYLSRITDTNKSVDRKKIILSNNYLAFIGKKDKLKEKIKNKEIHKIVKNFYKTLENPSEKYSGKTLELYNKALDKYGKSNLEDLNFVKNWIENNLENILNEVKDDKNYIKIFLDLDIEEYERESNKYIIPNNFNKNDYNIKINDYIFGLPNDNMSLNAKKPYLEHKTRKNSIPYLISEEEAMLQKKFFDHLYNNLVKGKSNVYIDEDLHFLNNEENIDRRFSGYYLKLKKGKEVEILDFDTIVDYNPHLEGFFITMPIDIDYKEKKDETLSKGPILELKDLQRYVDKIFFNKFLINNYFAEPKDITLNDNKIKEALLKYRKGFFDWFFKGNNKIVRGFIDNMSLNLIKNSIIKGFYLRAKEQFNLRVAFLEYFKGGDNMADKLKKLSDILEEKINSKETQSFNNDEEYYFGVGQVVSYLISLNRSSKKMHSLINPILNSRNDERLKNEIKKLFIKYNYTIEKHSKRFNNLYAMIEGYVPNKDINQDMLIAGYLHSSLIYKKDKEEEN</sequence>
<dbReference type="Proteomes" id="UP000184035">
    <property type="component" value="Unassembled WGS sequence"/>
</dbReference>
<name>A0A1M4XW83_9CLOT</name>